<feature type="region of interest" description="Disordered" evidence="5">
    <location>
        <begin position="95"/>
        <end position="135"/>
    </location>
</feature>
<evidence type="ECO:0000256" key="2">
    <source>
        <dbReference type="ARBA" id="ARBA00022723"/>
    </source>
</evidence>
<keyword evidence="3" id="KW-0408">Iron</keyword>
<feature type="region of interest" description="Disordered" evidence="5">
    <location>
        <begin position="1"/>
        <end position="44"/>
    </location>
</feature>
<protein>
    <submittedName>
        <fullName evidence="6">Uncharacterized protein</fullName>
    </submittedName>
</protein>
<feature type="compositionally biased region" description="Pro residues" evidence="5">
    <location>
        <begin position="12"/>
        <end position="22"/>
    </location>
</feature>
<evidence type="ECO:0000313" key="6">
    <source>
        <dbReference type="EMBL" id="KAK2112121.1"/>
    </source>
</evidence>
<proteinExistence type="predicted"/>
<organism evidence="6 7">
    <name type="scientific">Saguinus oedipus</name>
    <name type="common">Cotton-top tamarin</name>
    <name type="synonym">Oedipomidas oedipus</name>
    <dbReference type="NCBI Taxonomy" id="9490"/>
    <lineage>
        <taxon>Eukaryota</taxon>
        <taxon>Metazoa</taxon>
        <taxon>Chordata</taxon>
        <taxon>Craniata</taxon>
        <taxon>Vertebrata</taxon>
        <taxon>Euteleostomi</taxon>
        <taxon>Mammalia</taxon>
        <taxon>Eutheria</taxon>
        <taxon>Euarchontoglires</taxon>
        <taxon>Primates</taxon>
        <taxon>Haplorrhini</taxon>
        <taxon>Platyrrhini</taxon>
        <taxon>Cebidae</taxon>
        <taxon>Callitrichinae</taxon>
        <taxon>Saguinus</taxon>
    </lineage>
</organism>
<evidence type="ECO:0000256" key="5">
    <source>
        <dbReference type="SAM" id="MobiDB-lite"/>
    </source>
</evidence>
<gene>
    <name evidence="6" type="ORF">P7K49_011868</name>
</gene>
<name>A0ABQ9VRV8_SAGOE</name>
<reference evidence="6 7" key="1">
    <citation type="submission" date="2023-05" db="EMBL/GenBank/DDBJ databases">
        <title>B98-5 Cell Line De Novo Hybrid Assembly: An Optical Mapping Approach.</title>
        <authorList>
            <person name="Kananen K."/>
            <person name="Auerbach J.A."/>
            <person name="Kautto E."/>
            <person name="Blachly J.S."/>
        </authorList>
    </citation>
    <scope>NUCLEOTIDE SEQUENCE [LARGE SCALE GENOMIC DNA]</scope>
    <source>
        <strain evidence="6">B95-8</strain>
        <tissue evidence="6">Cell line</tissue>
    </source>
</reference>
<keyword evidence="1" id="KW-0349">Heme</keyword>
<dbReference type="PANTHER" id="PTHR46783:SF2">
    <property type="entry name" value="CYTOGLOBIN"/>
    <property type="match status" value="1"/>
</dbReference>
<comment type="catalytic activity">
    <reaction evidence="4">
        <text>Fe(III)-heme b-[protein] + nitric oxide + H2O = Fe(II)-heme b-[protein] + nitrite + 2 H(+)</text>
        <dbReference type="Rhea" id="RHEA:77711"/>
        <dbReference type="Rhea" id="RHEA-COMP:18975"/>
        <dbReference type="Rhea" id="RHEA-COMP:18976"/>
        <dbReference type="ChEBI" id="CHEBI:15377"/>
        <dbReference type="ChEBI" id="CHEBI:15378"/>
        <dbReference type="ChEBI" id="CHEBI:16301"/>
        <dbReference type="ChEBI" id="CHEBI:16480"/>
        <dbReference type="ChEBI" id="CHEBI:55376"/>
        <dbReference type="ChEBI" id="CHEBI:60344"/>
    </reaction>
    <physiologicalReaction direction="right-to-left" evidence="4">
        <dbReference type="Rhea" id="RHEA:77713"/>
    </physiologicalReaction>
</comment>
<evidence type="ECO:0000256" key="4">
    <source>
        <dbReference type="ARBA" id="ARBA00048118"/>
    </source>
</evidence>
<keyword evidence="7" id="KW-1185">Reference proteome</keyword>
<dbReference type="Gene3D" id="1.10.490.10">
    <property type="entry name" value="Globins"/>
    <property type="match status" value="1"/>
</dbReference>
<dbReference type="PANTHER" id="PTHR46783">
    <property type="entry name" value="CYTOGLOBIN"/>
    <property type="match status" value="1"/>
</dbReference>
<evidence type="ECO:0000313" key="7">
    <source>
        <dbReference type="Proteomes" id="UP001266305"/>
    </source>
</evidence>
<evidence type="ECO:0000256" key="3">
    <source>
        <dbReference type="ARBA" id="ARBA00023004"/>
    </source>
</evidence>
<comment type="caution">
    <text evidence="6">The sequence shown here is derived from an EMBL/GenBank/DDBJ whole genome shotgun (WGS) entry which is preliminary data.</text>
</comment>
<dbReference type="InterPro" id="IPR012292">
    <property type="entry name" value="Globin/Proto"/>
</dbReference>
<accession>A0ABQ9VRV8</accession>
<dbReference type="Proteomes" id="UP001266305">
    <property type="component" value="Unassembled WGS sequence"/>
</dbReference>
<keyword evidence="2" id="KW-0479">Metal-binding</keyword>
<dbReference type="InterPro" id="IPR013314">
    <property type="entry name" value="Globin_lamprey/hagfish"/>
</dbReference>
<feature type="compositionally biased region" description="Low complexity" evidence="5">
    <location>
        <begin position="1"/>
        <end position="11"/>
    </location>
</feature>
<feature type="non-terminal residue" evidence="6">
    <location>
        <position position="1"/>
    </location>
</feature>
<evidence type="ECO:0000256" key="1">
    <source>
        <dbReference type="ARBA" id="ARBA00022617"/>
    </source>
</evidence>
<dbReference type="EMBL" id="JASSZA010000005">
    <property type="protein sequence ID" value="KAK2112121.1"/>
    <property type="molecule type" value="Genomic_DNA"/>
</dbReference>
<sequence length="135" mass="13935">THAPSLRALPLARPPRTQPAPAPGSQRPAPRALPPPPLPSKARLGLELLMEKVPGEMEIERRERSEELSEAERKAVQATWARLYANCEDVGVSPGPAGPWTGRAAAAPDRGGLGQGPSSGATSPAVTGAAWGALG</sequence>